<evidence type="ECO:0000313" key="1">
    <source>
        <dbReference type="EMBL" id="MFC0514496.1"/>
    </source>
</evidence>
<protein>
    <submittedName>
        <fullName evidence="1">Uncharacterized protein</fullName>
    </submittedName>
</protein>
<sequence>MAVKKIYLYNHLNSPLAVPGITLELFDANTGALLDKQFSARRPVIGDWGADLTFSSVGSPVDIMITDASYRYPGNCVFSLNGTTTEELNLDLLAVPSTPMGNPPPANSTPLTAINAVKSSTWGKLEKKAVINLINNYTQLATNILPERYQDGLPPELQEVLDSWKKALDKLGIAGLDLDSGPRLLSK</sequence>
<proteinExistence type="predicted"/>
<dbReference type="EMBL" id="JBHLTS010000021">
    <property type="protein sequence ID" value="MFC0514496.1"/>
    <property type="molecule type" value="Genomic_DNA"/>
</dbReference>
<organism evidence="1 2">
    <name type="scientific">Mucilaginibacter angelicae</name>
    <dbReference type="NCBI Taxonomy" id="869718"/>
    <lineage>
        <taxon>Bacteria</taxon>
        <taxon>Pseudomonadati</taxon>
        <taxon>Bacteroidota</taxon>
        <taxon>Sphingobacteriia</taxon>
        <taxon>Sphingobacteriales</taxon>
        <taxon>Sphingobacteriaceae</taxon>
        <taxon>Mucilaginibacter</taxon>
    </lineage>
</organism>
<gene>
    <name evidence="1" type="ORF">ACFFGT_09800</name>
</gene>
<dbReference type="RefSeq" id="WP_377022344.1">
    <property type="nucleotide sequence ID" value="NZ_JBHLTS010000021.1"/>
</dbReference>
<keyword evidence="2" id="KW-1185">Reference proteome</keyword>
<dbReference type="Proteomes" id="UP001589828">
    <property type="component" value="Unassembled WGS sequence"/>
</dbReference>
<evidence type="ECO:0000313" key="2">
    <source>
        <dbReference type="Proteomes" id="UP001589828"/>
    </source>
</evidence>
<reference evidence="1 2" key="1">
    <citation type="submission" date="2024-09" db="EMBL/GenBank/DDBJ databases">
        <authorList>
            <person name="Sun Q."/>
            <person name="Mori K."/>
        </authorList>
    </citation>
    <scope>NUCLEOTIDE SEQUENCE [LARGE SCALE GENOMIC DNA]</scope>
    <source>
        <strain evidence="1 2">NCAIM B.02415</strain>
    </source>
</reference>
<name>A0ABV6L4Y4_9SPHI</name>
<accession>A0ABV6L4Y4</accession>
<comment type="caution">
    <text evidence="1">The sequence shown here is derived from an EMBL/GenBank/DDBJ whole genome shotgun (WGS) entry which is preliminary data.</text>
</comment>